<dbReference type="EMBL" id="JBAMMX010000012">
    <property type="protein sequence ID" value="KAK6930472.1"/>
    <property type="molecule type" value="Genomic_DNA"/>
</dbReference>
<gene>
    <name evidence="1" type="ORF">RJ641_004566</name>
</gene>
<protein>
    <submittedName>
        <fullName evidence="1">Uncharacterized protein</fullName>
    </submittedName>
</protein>
<dbReference type="AlphaFoldDB" id="A0AAN8VJ87"/>
<feature type="non-terminal residue" evidence="1">
    <location>
        <position position="1"/>
    </location>
</feature>
<sequence length="54" mass="5684">AMPSAEADVGFGLAEACKVLLPDELTTFLDENDQIGVIKAVKSFLDNSSEVTAL</sequence>
<evidence type="ECO:0000313" key="2">
    <source>
        <dbReference type="Proteomes" id="UP001370490"/>
    </source>
</evidence>
<organism evidence="1 2">
    <name type="scientific">Dillenia turbinata</name>
    <dbReference type="NCBI Taxonomy" id="194707"/>
    <lineage>
        <taxon>Eukaryota</taxon>
        <taxon>Viridiplantae</taxon>
        <taxon>Streptophyta</taxon>
        <taxon>Embryophyta</taxon>
        <taxon>Tracheophyta</taxon>
        <taxon>Spermatophyta</taxon>
        <taxon>Magnoliopsida</taxon>
        <taxon>eudicotyledons</taxon>
        <taxon>Gunneridae</taxon>
        <taxon>Pentapetalae</taxon>
        <taxon>Dilleniales</taxon>
        <taxon>Dilleniaceae</taxon>
        <taxon>Dillenia</taxon>
    </lineage>
</organism>
<dbReference type="Proteomes" id="UP001370490">
    <property type="component" value="Unassembled WGS sequence"/>
</dbReference>
<evidence type="ECO:0000313" key="1">
    <source>
        <dbReference type="EMBL" id="KAK6930472.1"/>
    </source>
</evidence>
<reference evidence="1 2" key="1">
    <citation type="submission" date="2023-12" db="EMBL/GenBank/DDBJ databases">
        <title>A high-quality genome assembly for Dillenia turbinata (Dilleniales).</title>
        <authorList>
            <person name="Chanderbali A."/>
        </authorList>
    </citation>
    <scope>NUCLEOTIDE SEQUENCE [LARGE SCALE GENOMIC DNA]</scope>
    <source>
        <strain evidence="1">LSX21</strain>
        <tissue evidence="1">Leaf</tissue>
    </source>
</reference>
<comment type="caution">
    <text evidence="1">The sequence shown here is derived from an EMBL/GenBank/DDBJ whole genome shotgun (WGS) entry which is preliminary data.</text>
</comment>
<keyword evidence="2" id="KW-1185">Reference proteome</keyword>
<proteinExistence type="predicted"/>
<name>A0AAN8VJ87_9MAGN</name>
<accession>A0AAN8VJ87</accession>